<evidence type="ECO:0000313" key="4">
    <source>
        <dbReference type="WBParaSite" id="SCUD_0001775401-mRNA-1"/>
    </source>
</evidence>
<name>A0A183KRR5_9TREM</name>
<reference evidence="4" key="1">
    <citation type="submission" date="2016-06" db="UniProtKB">
        <authorList>
            <consortium name="WormBaseParasite"/>
        </authorList>
    </citation>
    <scope>IDENTIFICATION</scope>
</reference>
<evidence type="ECO:0000313" key="2">
    <source>
        <dbReference type="EMBL" id="VDP64184.1"/>
    </source>
</evidence>
<accession>A0A183KRR5</accession>
<dbReference type="STRING" id="6186.A0A183KRR5"/>
<sequence length="104" mass="11752">MSWEDMDLENENGGRFANLYAFNKTTVGGTTLYHKRVHKAKWVSSDHTTMDQINYICVNKKSRTMEDATTERRADVFRSPPGGCQDETEGKEALDNCGDSITKV</sequence>
<gene>
    <name evidence="2" type="ORF">SCUD_LOCUS17751</name>
</gene>
<dbReference type="WBParaSite" id="SCUD_0001775401-mRNA-1">
    <property type="protein sequence ID" value="SCUD_0001775401-mRNA-1"/>
    <property type="gene ID" value="SCUD_0001775401"/>
</dbReference>
<proteinExistence type="predicted"/>
<evidence type="ECO:0000313" key="3">
    <source>
        <dbReference type="Proteomes" id="UP000279833"/>
    </source>
</evidence>
<protein>
    <submittedName>
        <fullName evidence="4">Retrotransposon protein</fullName>
    </submittedName>
</protein>
<dbReference type="AlphaFoldDB" id="A0A183KRR5"/>
<dbReference type="EMBL" id="UZAK01040169">
    <property type="protein sequence ID" value="VDP64184.1"/>
    <property type="molecule type" value="Genomic_DNA"/>
</dbReference>
<evidence type="ECO:0000256" key="1">
    <source>
        <dbReference type="SAM" id="MobiDB-lite"/>
    </source>
</evidence>
<feature type="compositionally biased region" description="Basic and acidic residues" evidence="1">
    <location>
        <begin position="67"/>
        <end position="76"/>
    </location>
</feature>
<organism evidence="4">
    <name type="scientific">Schistosoma curassoni</name>
    <dbReference type="NCBI Taxonomy" id="6186"/>
    <lineage>
        <taxon>Eukaryota</taxon>
        <taxon>Metazoa</taxon>
        <taxon>Spiralia</taxon>
        <taxon>Lophotrochozoa</taxon>
        <taxon>Platyhelminthes</taxon>
        <taxon>Trematoda</taxon>
        <taxon>Digenea</taxon>
        <taxon>Strigeidida</taxon>
        <taxon>Schistosomatoidea</taxon>
        <taxon>Schistosomatidae</taxon>
        <taxon>Schistosoma</taxon>
    </lineage>
</organism>
<reference evidence="2 3" key="2">
    <citation type="submission" date="2018-11" db="EMBL/GenBank/DDBJ databases">
        <authorList>
            <consortium name="Pathogen Informatics"/>
        </authorList>
    </citation>
    <scope>NUCLEOTIDE SEQUENCE [LARGE SCALE GENOMIC DNA]</scope>
    <source>
        <strain evidence="2">Dakar</strain>
        <strain evidence="3">Dakar, Senegal</strain>
    </source>
</reference>
<dbReference type="Proteomes" id="UP000279833">
    <property type="component" value="Unassembled WGS sequence"/>
</dbReference>
<feature type="region of interest" description="Disordered" evidence="1">
    <location>
        <begin position="67"/>
        <end position="104"/>
    </location>
</feature>
<keyword evidence="3" id="KW-1185">Reference proteome</keyword>